<dbReference type="Proteomes" id="UP000240572">
    <property type="component" value="Unassembled WGS sequence"/>
</dbReference>
<comment type="caution">
    <text evidence="3">The sequence shown here is derived from an EMBL/GenBank/DDBJ whole genome shotgun (WGS) entry which is preliminary data.</text>
</comment>
<name>A0A2P8D2R8_9BACT</name>
<dbReference type="GO" id="GO:0016831">
    <property type="term" value="F:carboxy-lyase activity"/>
    <property type="evidence" value="ECO:0007669"/>
    <property type="project" value="InterPro"/>
</dbReference>
<organism evidence="3 4">
    <name type="scientific">Taibaiella chishuiensis</name>
    <dbReference type="NCBI Taxonomy" id="1434707"/>
    <lineage>
        <taxon>Bacteria</taxon>
        <taxon>Pseudomonadati</taxon>
        <taxon>Bacteroidota</taxon>
        <taxon>Chitinophagia</taxon>
        <taxon>Chitinophagales</taxon>
        <taxon>Chitinophagaceae</taxon>
        <taxon>Taibaiella</taxon>
    </lineage>
</organism>
<dbReference type="GO" id="GO:0016787">
    <property type="term" value="F:hydrolase activity"/>
    <property type="evidence" value="ECO:0007669"/>
    <property type="project" value="UniProtKB-KW"/>
</dbReference>
<dbReference type="SUPFAM" id="SSF51556">
    <property type="entry name" value="Metallo-dependent hydrolases"/>
    <property type="match status" value="1"/>
</dbReference>
<reference evidence="3 4" key="1">
    <citation type="submission" date="2018-03" db="EMBL/GenBank/DDBJ databases">
        <title>Genomic Encyclopedia of Type Strains, Phase III (KMG-III): the genomes of soil and plant-associated and newly described type strains.</title>
        <authorList>
            <person name="Whitman W."/>
        </authorList>
    </citation>
    <scope>NUCLEOTIDE SEQUENCE [LARGE SCALE GENOMIC DNA]</scope>
    <source>
        <strain evidence="3 4">CGMCC 1.12700</strain>
    </source>
</reference>
<feature type="transmembrane region" description="Helical" evidence="2">
    <location>
        <begin position="98"/>
        <end position="118"/>
    </location>
</feature>
<dbReference type="InterPro" id="IPR032465">
    <property type="entry name" value="ACMSD"/>
</dbReference>
<feature type="transmembrane region" description="Helical" evidence="2">
    <location>
        <begin position="31"/>
        <end position="50"/>
    </location>
</feature>
<protein>
    <submittedName>
        <fullName evidence="3">Amidohydrolase family protein</fullName>
    </submittedName>
</protein>
<dbReference type="GO" id="GO:0005737">
    <property type="term" value="C:cytoplasm"/>
    <property type="evidence" value="ECO:0007669"/>
    <property type="project" value="TreeGrafter"/>
</dbReference>
<keyword evidence="2" id="KW-0812">Transmembrane</keyword>
<proteinExistence type="predicted"/>
<evidence type="ECO:0000313" key="4">
    <source>
        <dbReference type="Proteomes" id="UP000240572"/>
    </source>
</evidence>
<dbReference type="RefSeq" id="WP_106523411.1">
    <property type="nucleotide sequence ID" value="NZ_PYGD01000005.1"/>
</dbReference>
<dbReference type="GO" id="GO:0019748">
    <property type="term" value="P:secondary metabolic process"/>
    <property type="evidence" value="ECO:0007669"/>
    <property type="project" value="TreeGrafter"/>
</dbReference>
<keyword evidence="4" id="KW-1185">Reference proteome</keyword>
<accession>A0A2P8D2R8</accession>
<keyword evidence="3" id="KW-0378">Hydrolase</keyword>
<dbReference type="PANTHER" id="PTHR21240">
    <property type="entry name" value="2-AMINO-3-CARBOXYLMUCONATE-6-SEMIALDEHYDE DECARBOXYLASE"/>
    <property type="match status" value="1"/>
</dbReference>
<feature type="transmembrane region" description="Helical" evidence="2">
    <location>
        <begin position="130"/>
        <end position="151"/>
    </location>
</feature>
<dbReference type="EMBL" id="PYGD01000005">
    <property type="protein sequence ID" value="PSK91514.1"/>
    <property type="molecule type" value="Genomic_DNA"/>
</dbReference>
<feature type="transmembrane region" description="Helical" evidence="2">
    <location>
        <begin position="71"/>
        <end position="92"/>
    </location>
</feature>
<keyword evidence="2" id="KW-0472">Membrane</keyword>
<keyword evidence="1" id="KW-0456">Lyase</keyword>
<evidence type="ECO:0000313" key="3">
    <source>
        <dbReference type="EMBL" id="PSK91514.1"/>
    </source>
</evidence>
<sequence length="581" mass="68663">MDNTAQPEPVVNCHTHIFTGDHVPPYLAKTFLPGFLYWLLPLNLVVYLCRKWYKQVYPLQFRPAYKRLQRVVYTIRIFINRTFLLLAFYWIFGTWLTFQVFNIVAAFSGLQTSLPAWIRRVLAFMAQHRLLIKEPGTISSILLVMALWLFFPTGRNFLLFVFKKFWSILGMMPGKQTKELAGRYMNIGRFAFYENQKDVFRRLQHQYPDGTRFVILPMDMEFMGAGKVKQDYYQQLRDLAALKQNGGDIVLPFIFIDPRRIRRDADFFRYKIENDRVVLEDCVVKEYIEKQGFCGFKIYPALGYYPFDEDLLPVWRYAAENGMPITTHCIRGTIFYRGKKKKAWDRHPVFQQADGNDQYSPMLLPERANKDFSVNFTHPLNYLCLLDETLLLRLLSGKDIRQETRDLFGYTGPEQPLKHNLSQLKICFAHFGGEDEWQRYFELDRDNFSTQIVKHPGIGITFLKNAKGQVTKGKLEMLWKGTDWYSIICSMMLQYDHVYSDISYIAHDNNIHALLKRTLQKENSKLRRRVLFGTDFYVVRNHKSEKKIMADTIAGLSTEEFDLIARQNPRRFLRLDVRYEM</sequence>
<evidence type="ECO:0000256" key="1">
    <source>
        <dbReference type="ARBA" id="ARBA00023239"/>
    </source>
</evidence>
<dbReference type="PANTHER" id="PTHR21240:SF28">
    <property type="entry name" value="ISO-OROTATE DECARBOXYLASE (EUROFUNG)"/>
    <property type="match status" value="1"/>
</dbReference>
<dbReference type="AlphaFoldDB" id="A0A2P8D2R8"/>
<keyword evidence="2" id="KW-1133">Transmembrane helix</keyword>
<dbReference type="OrthoDB" id="1407586at2"/>
<evidence type="ECO:0000256" key="2">
    <source>
        <dbReference type="SAM" id="Phobius"/>
    </source>
</evidence>
<gene>
    <name evidence="3" type="ORF">B0I18_10597</name>
</gene>
<dbReference type="Gene3D" id="3.20.20.140">
    <property type="entry name" value="Metal-dependent hydrolases"/>
    <property type="match status" value="1"/>
</dbReference>
<dbReference type="InterPro" id="IPR032466">
    <property type="entry name" value="Metal_Hydrolase"/>
</dbReference>